<dbReference type="InterPro" id="IPR004167">
    <property type="entry name" value="PSBD"/>
</dbReference>
<name>A0A2P8ABG1_9PEZI</name>
<protein>
    <recommendedName>
        <fullName evidence="9">Pyruvate dehydrogenase complex protein X component</fullName>
    </recommendedName>
</protein>
<dbReference type="STRING" id="40998.A0A2P8ABG1"/>
<sequence length="410" mass="42939">MPAMSPTMTEGNIASWRVKEGENFSAGDVLLEIETDKAQMDVEAQEDGIMFKITQNDGSKGVKVGTRIAVLADAGDDLSSLSVPAEETSSTSAPAQPATPSPQEETKGGIDTSKSSESQAEAPPSSKAGAASASSSGTSTSESTPSSGKPQKQKYPLYPSVVFALKEHGLTKADADKIPATGPNGRLLKGDVLSYVGSIEKSYSSQQSARLTKLGHMDLSNIQLATPKAPIKASKEEVAAAPPLPEDTEIALPISLSAVIATQKRVQDTLGITLPLGVFITRASELANEDLPLARGAPSADDLFNSILGLDQVASSSSRGAYFPNVMGLPASSPSVQRRAKKADVFDELLGARPKSRAQAALPPLFGKEGVATAMNVFSVTAKQGEEKRVQAYLERMKMVLESEPGRLVL</sequence>
<feature type="domain" description="Peripheral subunit-binding (PSBD)" evidence="6">
    <location>
        <begin position="156"/>
        <end position="196"/>
    </location>
</feature>
<dbReference type="Gene3D" id="4.10.320.10">
    <property type="entry name" value="E3-binding domain"/>
    <property type="match status" value="1"/>
</dbReference>
<gene>
    <name evidence="7" type="ORF">B9Z65_8985</name>
</gene>
<dbReference type="PANTHER" id="PTHR23151:SF82">
    <property type="entry name" value="PYRUVATE DEHYDROGENASE COMPLEX PROTEIN X COMPONENT, MITOCHONDRIAL"/>
    <property type="match status" value="1"/>
</dbReference>
<feature type="compositionally biased region" description="Low complexity" evidence="4">
    <location>
        <begin position="87"/>
        <end position="103"/>
    </location>
</feature>
<dbReference type="InterPro" id="IPR003016">
    <property type="entry name" value="2-oxoA_DH_lipoyl-BS"/>
</dbReference>
<dbReference type="PROSITE" id="PS51826">
    <property type="entry name" value="PSBD"/>
    <property type="match status" value="1"/>
</dbReference>
<comment type="similarity">
    <text evidence="1">Belongs to the 2-oxoacid dehydrogenase family.</text>
</comment>
<evidence type="ECO:0000259" key="6">
    <source>
        <dbReference type="PROSITE" id="PS51826"/>
    </source>
</evidence>
<dbReference type="GO" id="GO:0006086">
    <property type="term" value="P:pyruvate decarboxylation to acetyl-CoA"/>
    <property type="evidence" value="ECO:0007669"/>
    <property type="project" value="InterPro"/>
</dbReference>
<keyword evidence="2" id="KW-0450">Lipoyl</keyword>
<evidence type="ECO:0008006" key="9">
    <source>
        <dbReference type="Google" id="ProtNLM"/>
    </source>
</evidence>
<dbReference type="PANTHER" id="PTHR23151">
    <property type="entry name" value="DIHYDROLIPOAMIDE ACETYL/SUCCINYL-TRANSFERASE-RELATED"/>
    <property type="match status" value="1"/>
</dbReference>
<dbReference type="EMBL" id="NHZQ01000037">
    <property type="protein sequence ID" value="PSK57783.1"/>
    <property type="molecule type" value="Genomic_DNA"/>
</dbReference>
<dbReference type="InterPro" id="IPR000089">
    <property type="entry name" value="Biotin_lipoyl"/>
</dbReference>
<dbReference type="Gene3D" id="2.40.50.100">
    <property type="match status" value="1"/>
</dbReference>
<dbReference type="InterPro" id="IPR036625">
    <property type="entry name" value="E3-bd_dom_sf"/>
</dbReference>
<dbReference type="Proteomes" id="UP000243723">
    <property type="component" value="Unassembled WGS sequence"/>
</dbReference>
<dbReference type="OrthoDB" id="202158at2759"/>
<dbReference type="GO" id="GO:0045254">
    <property type="term" value="C:pyruvate dehydrogenase complex"/>
    <property type="evidence" value="ECO:0007669"/>
    <property type="project" value="InterPro"/>
</dbReference>
<feature type="compositionally biased region" description="Low complexity" evidence="4">
    <location>
        <begin position="113"/>
        <end position="149"/>
    </location>
</feature>
<dbReference type="CDD" id="cd06849">
    <property type="entry name" value="lipoyl_domain"/>
    <property type="match status" value="1"/>
</dbReference>
<evidence type="ECO:0000313" key="7">
    <source>
        <dbReference type="EMBL" id="PSK57783.1"/>
    </source>
</evidence>
<dbReference type="PROSITE" id="PS00189">
    <property type="entry name" value="LIPOYL"/>
    <property type="match status" value="1"/>
</dbReference>
<evidence type="ECO:0000256" key="2">
    <source>
        <dbReference type="ARBA" id="ARBA00022823"/>
    </source>
</evidence>
<comment type="caution">
    <text evidence="7">The sequence shown here is derived from an EMBL/GenBank/DDBJ whole genome shotgun (WGS) entry which is preliminary data.</text>
</comment>
<dbReference type="PROSITE" id="PS50968">
    <property type="entry name" value="BIOTINYL_LIPOYL"/>
    <property type="match status" value="1"/>
</dbReference>
<proteinExistence type="inferred from homology"/>
<organism evidence="7 8">
    <name type="scientific">Elsinoe australis</name>
    <dbReference type="NCBI Taxonomy" id="40998"/>
    <lineage>
        <taxon>Eukaryota</taxon>
        <taxon>Fungi</taxon>
        <taxon>Dikarya</taxon>
        <taxon>Ascomycota</taxon>
        <taxon>Pezizomycotina</taxon>
        <taxon>Dothideomycetes</taxon>
        <taxon>Dothideomycetidae</taxon>
        <taxon>Myriangiales</taxon>
        <taxon>Elsinoaceae</taxon>
        <taxon>Elsinoe</taxon>
    </lineage>
</organism>
<evidence type="ECO:0000313" key="8">
    <source>
        <dbReference type="Proteomes" id="UP000243723"/>
    </source>
</evidence>
<dbReference type="SUPFAM" id="SSF51230">
    <property type="entry name" value="Single hybrid motif"/>
    <property type="match status" value="1"/>
</dbReference>
<evidence type="ECO:0000256" key="3">
    <source>
        <dbReference type="ARBA" id="ARBA00022946"/>
    </source>
</evidence>
<evidence type="ECO:0000259" key="5">
    <source>
        <dbReference type="PROSITE" id="PS50968"/>
    </source>
</evidence>
<dbReference type="InterPro" id="IPR045257">
    <property type="entry name" value="E2/Pdx1"/>
</dbReference>
<evidence type="ECO:0000256" key="1">
    <source>
        <dbReference type="ARBA" id="ARBA00007317"/>
    </source>
</evidence>
<dbReference type="GO" id="GO:0004742">
    <property type="term" value="F:dihydrolipoyllysine-residue acetyltransferase activity"/>
    <property type="evidence" value="ECO:0007669"/>
    <property type="project" value="TreeGrafter"/>
</dbReference>
<dbReference type="InterPro" id="IPR011053">
    <property type="entry name" value="Single_hybrid_motif"/>
</dbReference>
<dbReference type="FunFam" id="2.40.50.100:FF:000010">
    <property type="entry name" value="Acetyltransferase component of pyruvate dehydrogenase complex"/>
    <property type="match status" value="1"/>
</dbReference>
<reference evidence="7 8" key="1">
    <citation type="submission" date="2017-05" db="EMBL/GenBank/DDBJ databases">
        <title>Draft genome sequence of Elsinoe australis.</title>
        <authorList>
            <person name="Cheng Q."/>
        </authorList>
    </citation>
    <scope>NUCLEOTIDE SEQUENCE [LARGE SCALE GENOMIC DNA]</scope>
    <source>
        <strain evidence="7 8">NL1</strain>
    </source>
</reference>
<dbReference type="SUPFAM" id="SSF47005">
    <property type="entry name" value="Peripheral subunit-binding domain of 2-oxo acid dehydrogenase complex"/>
    <property type="match status" value="1"/>
</dbReference>
<dbReference type="AlphaFoldDB" id="A0A2P8ABG1"/>
<accession>A0A2P8ABG1</accession>
<keyword evidence="8" id="KW-1185">Reference proteome</keyword>
<dbReference type="Pfam" id="PF02817">
    <property type="entry name" value="E3_binding"/>
    <property type="match status" value="1"/>
</dbReference>
<dbReference type="Pfam" id="PF00364">
    <property type="entry name" value="Biotin_lipoyl"/>
    <property type="match status" value="1"/>
</dbReference>
<evidence type="ECO:0000256" key="4">
    <source>
        <dbReference type="SAM" id="MobiDB-lite"/>
    </source>
</evidence>
<keyword evidence="3" id="KW-0809">Transit peptide</keyword>
<feature type="region of interest" description="Disordered" evidence="4">
    <location>
        <begin position="81"/>
        <end position="154"/>
    </location>
</feature>
<feature type="domain" description="Lipoyl-binding" evidence="5">
    <location>
        <begin position="1"/>
        <end position="72"/>
    </location>
</feature>